<dbReference type="OrthoDB" id="5319261at2759"/>
<dbReference type="InterPro" id="IPR015915">
    <property type="entry name" value="Kelch-typ_b-propeller"/>
</dbReference>
<dbReference type="EnsemblPlants" id="Pp3c9_24660V3.1">
    <property type="protein sequence ID" value="Pp3c9_24660V3.1"/>
    <property type="gene ID" value="Pp3c9_24660"/>
</dbReference>
<protein>
    <recommendedName>
        <fullName evidence="2">F-box domain-containing protein</fullName>
    </recommendedName>
</protein>
<dbReference type="RefSeq" id="XP_024385239.1">
    <property type="nucleotide sequence ID" value="XM_024529471.2"/>
</dbReference>
<name>A0A2K1K4G0_PHYPA</name>
<sequence>MMYRGGPCLVEQRLDFRTKPHAKSAHNSTELEEEDSTASESSVKTSRGKFNGEAVDSVPGRCNSQVAETSGFIDDIMKLILAKLECKALFQARAQSKKFKALIDSDDFHRLRGELRPQEAELTALHFSVRDDVWQCHGHDLITNTWSKLPPFKMLPPLDVDLFKAHSICGAAGVMCANVGTDSDKLILFNPLTGGHRELCRLNHPRIPVLMHMIVNSEDNSYKIIVAGSSRLSDDKVSRITEVLDSRTSKWKVTGDIPGPVFALNDYQTGVYRGGLLYCIAFLPAGGKGVIVYDVEKEKWVPDRNYALPYSLTSNTVQLVENSGRIYLFSELEHLDNEPDPLQAHDVEHRIDELLVNEDHTCTSSERRWRQVISTRKKGNMGLQTHPEHTCVPFGKDKLCVFNRIKHSGIVYDVESGEKCESSLPSPSRSRCGTLPFYSLNPLTFDFKPSFKGGVSLQACVLM</sequence>
<dbReference type="InterPro" id="IPR011043">
    <property type="entry name" value="Gal_Oxase/kelch_b-propeller"/>
</dbReference>
<dbReference type="Gramene" id="Pp3c9_24660V3.1">
    <property type="protein sequence ID" value="Pp3c9_24660V3.1"/>
    <property type="gene ID" value="Pp3c9_24660"/>
</dbReference>
<accession>A0A2K1K4G0</accession>
<dbReference type="AlphaFoldDB" id="A0A2K1K4G0"/>
<dbReference type="GeneID" id="112286965"/>
<dbReference type="Gramene" id="Pp3c9_24660V3.3">
    <property type="protein sequence ID" value="Pp3c9_24660V3.3"/>
    <property type="gene ID" value="Pp3c9_24660"/>
</dbReference>
<organism evidence="3">
    <name type="scientific">Physcomitrium patens</name>
    <name type="common">Spreading-leaved earth moss</name>
    <name type="synonym">Physcomitrella patens</name>
    <dbReference type="NCBI Taxonomy" id="3218"/>
    <lineage>
        <taxon>Eukaryota</taxon>
        <taxon>Viridiplantae</taxon>
        <taxon>Streptophyta</taxon>
        <taxon>Embryophyta</taxon>
        <taxon>Bryophyta</taxon>
        <taxon>Bryophytina</taxon>
        <taxon>Bryopsida</taxon>
        <taxon>Funariidae</taxon>
        <taxon>Funariales</taxon>
        <taxon>Funariaceae</taxon>
        <taxon>Physcomitrium</taxon>
    </lineage>
</organism>
<evidence type="ECO:0000256" key="1">
    <source>
        <dbReference type="SAM" id="MobiDB-lite"/>
    </source>
</evidence>
<feature type="domain" description="F-box" evidence="2">
    <location>
        <begin position="74"/>
        <end position="110"/>
    </location>
</feature>
<dbReference type="PaxDb" id="3218-PP1S131_50V6.1"/>
<evidence type="ECO:0000259" key="2">
    <source>
        <dbReference type="Pfam" id="PF00646"/>
    </source>
</evidence>
<dbReference type="SUPFAM" id="SSF50965">
    <property type="entry name" value="Galactose oxidase, central domain"/>
    <property type="match status" value="1"/>
</dbReference>
<evidence type="ECO:0000313" key="4">
    <source>
        <dbReference type="EnsemblPlants" id="Pp3c9_24660V3.1"/>
    </source>
</evidence>
<reference evidence="3 5" key="1">
    <citation type="journal article" date="2008" name="Science">
        <title>The Physcomitrella genome reveals evolutionary insights into the conquest of land by plants.</title>
        <authorList>
            <person name="Rensing S."/>
            <person name="Lang D."/>
            <person name="Zimmer A."/>
            <person name="Terry A."/>
            <person name="Salamov A."/>
            <person name="Shapiro H."/>
            <person name="Nishiyama T."/>
            <person name="Perroud P.-F."/>
            <person name="Lindquist E."/>
            <person name="Kamisugi Y."/>
            <person name="Tanahashi T."/>
            <person name="Sakakibara K."/>
            <person name="Fujita T."/>
            <person name="Oishi K."/>
            <person name="Shin-I T."/>
            <person name="Kuroki Y."/>
            <person name="Toyoda A."/>
            <person name="Suzuki Y."/>
            <person name="Hashimoto A."/>
            <person name="Yamaguchi K."/>
            <person name="Sugano A."/>
            <person name="Kohara Y."/>
            <person name="Fujiyama A."/>
            <person name="Anterola A."/>
            <person name="Aoki S."/>
            <person name="Ashton N."/>
            <person name="Barbazuk W.B."/>
            <person name="Barker E."/>
            <person name="Bennetzen J."/>
            <person name="Bezanilla M."/>
            <person name="Blankenship R."/>
            <person name="Cho S.H."/>
            <person name="Dutcher S."/>
            <person name="Estelle M."/>
            <person name="Fawcett J.A."/>
            <person name="Gundlach H."/>
            <person name="Hanada K."/>
            <person name="Heyl A."/>
            <person name="Hicks K.A."/>
            <person name="Hugh J."/>
            <person name="Lohr M."/>
            <person name="Mayer K."/>
            <person name="Melkozernov A."/>
            <person name="Murata T."/>
            <person name="Nelson D."/>
            <person name="Pils B."/>
            <person name="Prigge M."/>
            <person name="Reiss B."/>
            <person name="Renner T."/>
            <person name="Rombauts S."/>
            <person name="Rushton P."/>
            <person name="Sanderfoot A."/>
            <person name="Schween G."/>
            <person name="Shiu S.-H."/>
            <person name="Stueber K."/>
            <person name="Theodoulou F.L."/>
            <person name="Tu H."/>
            <person name="Van de Peer Y."/>
            <person name="Verrier P.J."/>
            <person name="Waters E."/>
            <person name="Wood A."/>
            <person name="Yang L."/>
            <person name="Cove D."/>
            <person name="Cuming A."/>
            <person name="Hasebe M."/>
            <person name="Lucas S."/>
            <person name="Mishler D.B."/>
            <person name="Reski R."/>
            <person name="Grigoriev I."/>
            <person name="Quatrano R.S."/>
            <person name="Boore J.L."/>
        </authorList>
    </citation>
    <scope>NUCLEOTIDE SEQUENCE [LARGE SCALE GENOMIC DNA]</scope>
    <source>
        <strain evidence="4 5">cv. Gransden 2004</strain>
    </source>
</reference>
<reference evidence="4" key="3">
    <citation type="submission" date="2020-12" db="UniProtKB">
        <authorList>
            <consortium name="EnsemblPlants"/>
        </authorList>
    </citation>
    <scope>IDENTIFICATION</scope>
</reference>
<reference evidence="3 5" key="2">
    <citation type="journal article" date="2018" name="Plant J.">
        <title>The Physcomitrella patens chromosome-scale assembly reveals moss genome structure and evolution.</title>
        <authorList>
            <person name="Lang D."/>
            <person name="Ullrich K.K."/>
            <person name="Murat F."/>
            <person name="Fuchs J."/>
            <person name="Jenkins J."/>
            <person name="Haas F.B."/>
            <person name="Piednoel M."/>
            <person name="Gundlach H."/>
            <person name="Van Bel M."/>
            <person name="Meyberg R."/>
            <person name="Vives C."/>
            <person name="Morata J."/>
            <person name="Symeonidi A."/>
            <person name="Hiss M."/>
            <person name="Muchero W."/>
            <person name="Kamisugi Y."/>
            <person name="Saleh O."/>
            <person name="Blanc G."/>
            <person name="Decker E.L."/>
            <person name="van Gessel N."/>
            <person name="Grimwood J."/>
            <person name="Hayes R.D."/>
            <person name="Graham S.W."/>
            <person name="Gunter L.E."/>
            <person name="McDaniel S.F."/>
            <person name="Hoernstein S.N.W."/>
            <person name="Larsson A."/>
            <person name="Li F.W."/>
            <person name="Perroud P.F."/>
            <person name="Phillips J."/>
            <person name="Ranjan P."/>
            <person name="Rokshar D.S."/>
            <person name="Rothfels C.J."/>
            <person name="Schneider L."/>
            <person name="Shu S."/>
            <person name="Stevenson D.W."/>
            <person name="Thummler F."/>
            <person name="Tillich M."/>
            <person name="Villarreal Aguilar J.C."/>
            <person name="Widiez T."/>
            <person name="Wong G.K."/>
            <person name="Wymore A."/>
            <person name="Zhang Y."/>
            <person name="Zimmer A.D."/>
            <person name="Quatrano R.S."/>
            <person name="Mayer K.F.X."/>
            <person name="Goodstein D."/>
            <person name="Casacuberta J.M."/>
            <person name="Vandepoele K."/>
            <person name="Reski R."/>
            <person name="Cuming A.C."/>
            <person name="Tuskan G.A."/>
            <person name="Maumus F."/>
            <person name="Salse J."/>
            <person name="Schmutz J."/>
            <person name="Rensing S.A."/>
        </authorList>
    </citation>
    <scope>NUCLEOTIDE SEQUENCE [LARGE SCALE GENOMIC DNA]</scope>
    <source>
        <strain evidence="4 5">cv. Gransden 2004</strain>
    </source>
</reference>
<feature type="region of interest" description="Disordered" evidence="1">
    <location>
        <begin position="19"/>
        <end position="54"/>
    </location>
</feature>
<dbReference type="Proteomes" id="UP000006727">
    <property type="component" value="Chromosome 9"/>
</dbReference>
<gene>
    <name evidence="4" type="primary">LOC112286965</name>
    <name evidence="3" type="ORF">PHYPA_013140</name>
</gene>
<dbReference type="Gene3D" id="2.120.10.80">
    <property type="entry name" value="Kelch-type beta propeller"/>
    <property type="match status" value="1"/>
</dbReference>
<dbReference type="InterPro" id="IPR001810">
    <property type="entry name" value="F-box_dom"/>
</dbReference>
<dbReference type="EMBL" id="ABEU02000009">
    <property type="protein sequence ID" value="PNR48663.1"/>
    <property type="molecule type" value="Genomic_DNA"/>
</dbReference>
<proteinExistence type="predicted"/>
<dbReference type="PANTHER" id="PTHR31672:SF2">
    <property type="entry name" value="F-BOX DOMAIN-CONTAINING PROTEIN"/>
    <property type="match status" value="1"/>
</dbReference>
<dbReference type="Pfam" id="PF00646">
    <property type="entry name" value="F-box"/>
    <property type="match status" value="1"/>
</dbReference>
<evidence type="ECO:0000313" key="5">
    <source>
        <dbReference type="Proteomes" id="UP000006727"/>
    </source>
</evidence>
<dbReference type="InterPro" id="IPR050796">
    <property type="entry name" value="SCF_F-box_component"/>
</dbReference>
<keyword evidence="5" id="KW-1185">Reference proteome</keyword>
<dbReference type="EnsemblPlants" id="Pp3c9_24660V3.3">
    <property type="protein sequence ID" value="Pp3c9_24660V3.3"/>
    <property type="gene ID" value="Pp3c9_24660"/>
</dbReference>
<evidence type="ECO:0000313" key="3">
    <source>
        <dbReference type="EMBL" id="PNR48663.1"/>
    </source>
</evidence>
<dbReference type="PANTHER" id="PTHR31672">
    <property type="entry name" value="BNACNNG10540D PROTEIN"/>
    <property type="match status" value="1"/>
</dbReference>